<feature type="transmembrane region" description="Helical" evidence="14">
    <location>
        <begin position="277"/>
        <end position="296"/>
    </location>
</feature>
<dbReference type="InterPro" id="IPR000725">
    <property type="entry name" value="Olfact_rcpt"/>
</dbReference>
<evidence type="ECO:0000256" key="7">
    <source>
        <dbReference type="ARBA" id="ARBA00023040"/>
    </source>
</evidence>
<dbReference type="GO" id="GO:0004930">
    <property type="term" value="F:G protein-coupled receptor activity"/>
    <property type="evidence" value="ECO:0007669"/>
    <property type="project" value="UniProtKB-KW"/>
</dbReference>
<keyword evidence="4 13" id="KW-0812">Transmembrane</keyword>
<keyword evidence="9" id="KW-1015">Disulfide bond</keyword>
<evidence type="ECO:0000256" key="11">
    <source>
        <dbReference type="ARBA" id="ARBA00023180"/>
    </source>
</evidence>
<evidence type="ECO:0000313" key="17">
    <source>
        <dbReference type="RefSeq" id="XP_054849834.1"/>
    </source>
</evidence>
<comment type="similarity">
    <text evidence="13">Belongs to the G-protein coupled receptor 1 family.</text>
</comment>
<feature type="transmembrane region" description="Helical" evidence="14">
    <location>
        <begin position="201"/>
        <end position="225"/>
    </location>
</feature>
<name>A0AA97K7C7_EUBMA</name>
<evidence type="ECO:0000256" key="10">
    <source>
        <dbReference type="ARBA" id="ARBA00023170"/>
    </source>
</evidence>
<dbReference type="PROSITE" id="PS00237">
    <property type="entry name" value="G_PROTEIN_RECEP_F1_1"/>
    <property type="match status" value="1"/>
</dbReference>
<keyword evidence="6 14" id="KW-1133">Transmembrane helix</keyword>
<sequence>MDNSQQHNGTAVNFLILLSFGNLQELQLLIFPLFLAVYIITLVGNFLILIVVSVGKKLHTPMYFFLGNLSFLEIWYTANITPKMLVDLLRKEKTISLAGCFIQLYIFCALGTVECFLLLLMSYDRYLAICSPLHYVKLMNWNYCFKLTAGTWLWGFLLAAGLNFLVSISLALCGPNQIDHFFCDLTPLLKLSCSDTHPAEVAILVACFTVSLFPFLLTITSYIHIISTILKIPSSSGKTKAFSTCSSHLIIVTIFYGTLGITYIISLGTQSVELNKILSLLYTVLTPMFNPIVYSLRNKEVKEVISKLLGKVANFSNWVKAIQ</sequence>
<evidence type="ECO:0000256" key="5">
    <source>
        <dbReference type="ARBA" id="ARBA00022725"/>
    </source>
</evidence>
<evidence type="ECO:0000256" key="1">
    <source>
        <dbReference type="ARBA" id="ARBA00004651"/>
    </source>
</evidence>
<dbReference type="InterPro" id="IPR017452">
    <property type="entry name" value="GPCR_Rhodpsn_7TM"/>
</dbReference>
<dbReference type="InterPro" id="IPR000276">
    <property type="entry name" value="GPCR_Rhodpsn"/>
</dbReference>
<feature type="transmembrane region" description="Helical" evidence="14">
    <location>
        <begin position="246"/>
        <end position="265"/>
    </location>
</feature>
<organism evidence="16 17">
    <name type="scientific">Eublepharis macularius</name>
    <name type="common">Leopard gecko</name>
    <name type="synonym">Cyrtodactylus macularius</name>
    <dbReference type="NCBI Taxonomy" id="481883"/>
    <lineage>
        <taxon>Eukaryota</taxon>
        <taxon>Metazoa</taxon>
        <taxon>Chordata</taxon>
        <taxon>Craniata</taxon>
        <taxon>Vertebrata</taxon>
        <taxon>Euteleostomi</taxon>
        <taxon>Lepidosauria</taxon>
        <taxon>Squamata</taxon>
        <taxon>Bifurcata</taxon>
        <taxon>Gekkota</taxon>
        <taxon>Eublepharidae</taxon>
        <taxon>Eublepharinae</taxon>
        <taxon>Eublepharis</taxon>
    </lineage>
</organism>
<keyword evidence="10 13" id="KW-0675">Receptor</keyword>
<keyword evidence="8 14" id="KW-0472">Membrane</keyword>
<dbReference type="Pfam" id="PF13853">
    <property type="entry name" value="7tm_4"/>
    <property type="match status" value="1"/>
</dbReference>
<evidence type="ECO:0000256" key="13">
    <source>
        <dbReference type="RuleBase" id="RU000688"/>
    </source>
</evidence>
<keyword evidence="16" id="KW-1185">Reference proteome</keyword>
<reference evidence="17" key="1">
    <citation type="submission" date="2025-08" db="UniProtKB">
        <authorList>
            <consortium name="RefSeq"/>
        </authorList>
    </citation>
    <scope>IDENTIFICATION</scope>
    <source>
        <tissue evidence="17">Blood</tissue>
    </source>
</reference>
<dbReference type="FunFam" id="1.20.1070.10:FF:000001">
    <property type="entry name" value="Olfactory receptor"/>
    <property type="match status" value="1"/>
</dbReference>
<dbReference type="KEGG" id="emc:129339268"/>
<dbReference type="RefSeq" id="XP_054849834.1">
    <property type="nucleotide sequence ID" value="XM_054993859.1"/>
</dbReference>
<protein>
    <recommendedName>
        <fullName evidence="14">Olfactory receptor</fullName>
    </recommendedName>
</protein>
<feature type="domain" description="G-protein coupled receptors family 1 profile" evidence="15">
    <location>
        <begin position="44"/>
        <end position="294"/>
    </location>
</feature>
<dbReference type="PRINTS" id="PR00245">
    <property type="entry name" value="OLFACTORYR"/>
</dbReference>
<evidence type="ECO:0000256" key="3">
    <source>
        <dbReference type="ARBA" id="ARBA00022606"/>
    </source>
</evidence>
<gene>
    <name evidence="17" type="primary">LOC129339268</name>
</gene>
<evidence type="ECO:0000256" key="2">
    <source>
        <dbReference type="ARBA" id="ARBA00022475"/>
    </source>
</evidence>
<dbReference type="Proteomes" id="UP001190640">
    <property type="component" value="Chromosome 12"/>
</dbReference>
<dbReference type="GO" id="GO:0004984">
    <property type="term" value="F:olfactory receptor activity"/>
    <property type="evidence" value="ECO:0007669"/>
    <property type="project" value="InterPro"/>
</dbReference>
<proteinExistence type="inferred from homology"/>
<evidence type="ECO:0000256" key="8">
    <source>
        <dbReference type="ARBA" id="ARBA00023136"/>
    </source>
</evidence>
<evidence type="ECO:0000256" key="9">
    <source>
        <dbReference type="ARBA" id="ARBA00023157"/>
    </source>
</evidence>
<dbReference type="SUPFAM" id="SSF81321">
    <property type="entry name" value="Family A G protein-coupled receptor-like"/>
    <property type="match status" value="1"/>
</dbReference>
<dbReference type="GeneID" id="129339268"/>
<keyword evidence="5 14" id="KW-0552">Olfaction</keyword>
<comment type="subcellular location">
    <subcellularLocation>
        <location evidence="1 14">Cell membrane</location>
        <topology evidence="1 14">Multi-pass membrane protein</topology>
    </subcellularLocation>
</comment>
<dbReference type="Gene3D" id="1.20.1070.10">
    <property type="entry name" value="Rhodopsin 7-helix transmembrane proteins"/>
    <property type="match status" value="1"/>
</dbReference>
<keyword evidence="7 13" id="KW-0297">G-protein coupled receptor</keyword>
<evidence type="ECO:0000256" key="14">
    <source>
        <dbReference type="RuleBase" id="RU363047"/>
    </source>
</evidence>
<evidence type="ECO:0000259" key="15">
    <source>
        <dbReference type="PROSITE" id="PS50262"/>
    </source>
</evidence>
<keyword evidence="3 14" id="KW-0716">Sensory transduction</keyword>
<dbReference type="PANTHER" id="PTHR24242">
    <property type="entry name" value="G-PROTEIN COUPLED RECEPTOR"/>
    <property type="match status" value="1"/>
</dbReference>
<keyword evidence="2 14" id="KW-1003">Cell membrane</keyword>
<evidence type="ECO:0000256" key="12">
    <source>
        <dbReference type="ARBA" id="ARBA00023224"/>
    </source>
</evidence>
<feature type="transmembrane region" description="Helical" evidence="14">
    <location>
        <begin position="101"/>
        <end position="123"/>
    </location>
</feature>
<feature type="transmembrane region" description="Helical" evidence="14">
    <location>
        <begin position="143"/>
        <end position="166"/>
    </location>
</feature>
<evidence type="ECO:0000256" key="6">
    <source>
        <dbReference type="ARBA" id="ARBA00022989"/>
    </source>
</evidence>
<feature type="transmembrane region" description="Helical" evidence="14">
    <location>
        <begin position="28"/>
        <end position="51"/>
    </location>
</feature>
<feature type="transmembrane region" description="Helical" evidence="14">
    <location>
        <begin position="63"/>
        <end position="81"/>
    </location>
</feature>
<evidence type="ECO:0000256" key="4">
    <source>
        <dbReference type="ARBA" id="ARBA00022692"/>
    </source>
</evidence>
<keyword evidence="12 13" id="KW-0807">Transducer</keyword>
<dbReference type="PANTHER" id="PTHR24242:SF366">
    <property type="entry name" value="OLFACTORY RECEPTOR"/>
    <property type="match status" value="1"/>
</dbReference>
<dbReference type="PROSITE" id="PS50262">
    <property type="entry name" value="G_PROTEIN_RECEP_F1_2"/>
    <property type="match status" value="1"/>
</dbReference>
<keyword evidence="11" id="KW-0325">Glycoprotein</keyword>
<dbReference type="PRINTS" id="PR00237">
    <property type="entry name" value="GPCRRHODOPSN"/>
</dbReference>
<dbReference type="InterPro" id="IPR050939">
    <property type="entry name" value="Olfactory_GPCR1"/>
</dbReference>
<evidence type="ECO:0000313" key="16">
    <source>
        <dbReference type="Proteomes" id="UP001190640"/>
    </source>
</evidence>
<dbReference type="GO" id="GO:0005886">
    <property type="term" value="C:plasma membrane"/>
    <property type="evidence" value="ECO:0007669"/>
    <property type="project" value="UniProtKB-SubCell"/>
</dbReference>
<accession>A0AA97K7C7</accession>
<dbReference type="CDD" id="cd15911">
    <property type="entry name" value="7tmA_OR11A-like"/>
    <property type="match status" value="1"/>
</dbReference>
<dbReference type="AlphaFoldDB" id="A0AA97K7C7"/>